<reference evidence="4" key="1">
    <citation type="journal article" date="2019" name="Int. J. Syst. Evol. Microbiol.">
        <title>The Global Catalogue of Microorganisms (GCM) 10K type strain sequencing project: providing services to taxonomists for standard genome sequencing and annotation.</title>
        <authorList>
            <consortium name="The Broad Institute Genomics Platform"/>
            <consortium name="The Broad Institute Genome Sequencing Center for Infectious Disease"/>
            <person name="Wu L."/>
            <person name="Ma J."/>
        </authorList>
    </citation>
    <scope>NUCLEOTIDE SEQUENCE [LARGE SCALE GENOMIC DNA]</scope>
    <source>
        <strain evidence="4">CCUG 49584</strain>
    </source>
</reference>
<feature type="domain" description="CusB-like beta-barrel" evidence="2">
    <location>
        <begin position="207"/>
        <end position="266"/>
    </location>
</feature>
<dbReference type="NCBIfam" id="TIGR01730">
    <property type="entry name" value="RND_mfp"/>
    <property type="match status" value="1"/>
</dbReference>
<evidence type="ECO:0000259" key="2">
    <source>
        <dbReference type="Pfam" id="PF25954"/>
    </source>
</evidence>
<gene>
    <name evidence="3" type="ORF">ACFQ35_04125</name>
</gene>
<dbReference type="PROSITE" id="PS51257">
    <property type="entry name" value="PROKAR_LIPOPROTEIN"/>
    <property type="match status" value="1"/>
</dbReference>
<comment type="caution">
    <text evidence="3">The sequence shown here is derived from an EMBL/GenBank/DDBJ whole genome shotgun (WGS) entry which is preliminary data.</text>
</comment>
<sequence length="359" mass="38200">MRQKQLARFAALAAAIFLTACSEEKSADKPIRSIKYVSVQEERIGETISQTGEIRPRYETAMSFRLDGLMDFRVDAGTIVKTGDVVASVDKTPSENNVATAVANLNSARVAVDIAELNAKRNWELFAKSVVSQAQTQQADANLQTAKAQFDAATTALANTKLALSYTELKAERDGIISAVGANQGQVVAAGQMVVTLISDNERDAVFDIPEQVFSAKLTDPEVSVSLVSDPSVTATGRVREVTPSADPTTRTYKVKVTLSGPIEKMPFGAAVVGKITVSPEPLVRIPASSLVNKDGASAVFVFDPSSKTLKSRDVKVARFDESTLYISTGLNKGDIVATAGVSKLRDGELVKLDEGAGK</sequence>
<accession>A0ABW3V144</accession>
<name>A0ABW3V144_9HYPH</name>
<dbReference type="Gene3D" id="2.40.420.20">
    <property type="match status" value="1"/>
</dbReference>
<dbReference type="InterPro" id="IPR058792">
    <property type="entry name" value="Beta-barrel_RND_2"/>
</dbReference>
<evidence type="ECO:0000256" key="1">
    <source>
        <dbReference type="ARBA" id="ARBA00009477"/>
    </source>
</evidence>
<keyword evidence="4" id="KW-1185">Reference proteome</keyword>
<dbReference type="InterPro" id="IPR006143">
    <property type="entry name" value="RND_pump_MFP"/>
</dbReference>
<dbReference type="Gene3D" id="2.40.30.170">
    <property type="match status" value="1"/>
</dbReference>
<proteinExistence type="inferred from homology"/>
<dbReference type="EMBL" id="JBHTMA010000022">
    <property type="protein sequence ID" value="MFD1226352.1"/>
    <property type="molecule type" value="Genomic_DNA"/>
</dbReference>
<comment type="similarity">
    <text evidence="1">Belongs to the membrane fusion protein (MFP) (TC 8.A.1) family.</text>
</comment>
<dbReference type="RefSeq" id="WP_289389000.1">
    <property type="nucleotide sequence ID" value="NZ_JAUCBM010000029.1"/>
</dbReference>
<dbReference type="Gene3D" id="1.10.287.470">
    <property type="entry name" value="Helix hairpin bin"/>
    <property type="match status" value="1"/>
</dbReference>
<dbReference type="PANTHER" id="PTHR30469">
    <property type="entry name" value="MULTIDRUG RESISTANCE PROTEIN MDTA"/>
    <property type="match status" value="1"/>
</dbReference>
<evidence type="ECO:0000313" key="3">
    <source>
        <dbReference type="EMBL" id="MFD1226352.1"/>
    </source>
</evidence>
<protein>
    <submittedName>
        <fullName evidence="3">Efflux RND transporter periplasmic adaptor subunit</fullName>
    </submittedName>
</protein>
<dbReference type="Gene3D" id="2.40.50.100">
    <property type="match status" value="1"/>
</dbReference>
<dbReference type="SUPFAM" id="SSF111369">
    <property type="entry name" value="HlyD-like secretion proteins"/>
    <property type="match status" value="1"/>
</dbReference>
<organism evidence="3 4">
    <name type="scientific">Pseudochrobactrum kiredjianiae</name>
    <dbReference type="NCBI Taxonomy" id="386305"/>
    <lineage>
        <taxon>Bacteria</taxon>
        <taxon>Pseudomonadati</taxon>
        <taxon>Pseudomonadota</taxon>
        <taxon>Alphaproteobacteria</taxon>
        <taxon>Hyphomicrobiales</taxon>
        <taxon>Brucellaceae</taxon>
        <taxon>Pseudochrobactrum</taxon>
    </lineage>
</organism>
<dbReference type="PANTHER" id="PTHR30469:SF15">
    <property type="entry name" value="HLYD FAMILY OF SECRETION PROTEINS"/>
    <property type="match status" value="1"/>
</dbReference>
<evidence type="ECO:0000313" key="4">
    <source>
        <dbReference type="Proteomes" id="UP001597263"/>
    </source>
</evidence>
<dbReference type="Proteomes" id="UP001597263">
    <property type="component" value="Unassembled WGS sequence"/>
</dbReference>
<dbReference type="Pfam" id="PF25954">
    <property type="entry name" value="Beta-barrel_RND_2"/>
    <property type="match status" value="1"/>
</dbReference>